<keyword evidence="3 10" id="KW-0853">WD repeat</keyword>
<evidence type="ECO:0000256" key="3">
    <source>
        <dbReference type="ARBA" id="ARBA00022574"/>
    </source>
</evidence>
<dbReference type="SMART" id="SM00225">
    <property type="entry name" value="BTB"/>
    <property type="match status" value="1"/>
</dbReference>
<dbReference type="Gene3D" id="3.40.50.1240">
    <property type="entry name" value="Phosphoglycerate mutase-like"/>
    <property type="match status" value="1"/>
</dbReference>
<feature type="binding site" evidence="8">
    <location>
        <begin position="1547"/>
        <end position="1554"/>
    </location>
    <ligand>
        <name>substrate</name>
    </ligand>
</feature>
<dbReference type="Proteomes" id="UP000186817">
    <property type="component" value="Unassembled WGS sequence"/>
</dbReference>
<evidence type="ECO:0000256" key="11">
    <source>
        <dbReference type="RuleBase" id="RU004511"/>
    </source>
</evidence>
<keyword evidence="15" id="KW-1185">Reference proteome</keyword>
<feature type="region of interest" description="Disordered" evidence="12">
    <location>
        <begin position="220"/>
        <end position="247"/>
    </location>
</feature>
<dbReference type="InterPro" id="IPR029033">
    <property type="entry name" value="His_PPase_superfam"/>
</dbReference>
<dbReference type="InterPro" id="IPR015943">
    <property type="entry name" value="WD40/YVTN_repeat-like_dom_sf"/>
</dbReference>
<feature type="site" description="Transition state stabilizer" evidence="9">
    <location>
        <position position="1721"/>
    </location>
</feature>
<keyword evidence="4" id="KW-0677">Repeat</keyword>
<dbReference type="EC" id="5.4.2.11" evidence="11"/>
<dbReference type="Pfam" id="PF00300">
    <property type="entry name" value="His_Phos_1"/>
    <property type="match status" value="1"/>
</dbReference>
<dbReference type="SUPFAM" id="SSF53254">
    <property type="entry name" value="Phosphoglycerate mutase-like"/>
    <property type="match status" value="1"/>
</dbReference>
<feature type="region of interest" description="Disordered" evidence="12">
    <location>
        <begin position="359"/>
        <end position="416"/>
    </location>
</feature>
<dbReference type="PROSITE" id="PS50294">
    <property type="entry name" value="WD_REPEATS_REGION"/>
    <property type="match status" value="1"/>
</dbReference>
<evidence type="ECO:0000313" key="14">
    <source>
        <dbReference type="EMBL" id="OLP98449.1"/>
    </source>
</evidence>
<dbReference type="GO" id="GO:0006096">
    <property type="term" value="P:glycolytic process"/>
    <property type="evidence" value="ECO:0007669"/>
    <property type="project" value="UniProtKB-KW"/>
</dbReference>
<dbReference type="PANTHER" id="PTHR47822:SF2">
    <property type="entry name" value="F-BOX AND WD-40 DOMAIN PROTEIN 7"/>
    <property type="match status" value="1"/>
</dbReference>
<evidence type="ECO:0000256" key="9">
    <source>
        <dbReference type="PIRSR" id="PIRSR613078-3"/>
    </source>
</evidence>
<dbReference type="InterPro" id="IPR011333">
    <property type="entry name" value="SKP1/BTB/POZ_sf"/>
</dbReference>
<organism evidence="14 15">
    <name type="scientific">Symbiodinium microadriaticum</name>
    <name type="common">Dinoflagellate</name>
    <name type="synonym">Zooxanthella microadriatica</name>
    <dbReference type="NCBI Taxonomy" id="2951"/>
    <lineage>
        <taxon>Eukaryota</taxon>
        <taxon>Sar</taxon>
        <taxon>Alveolata</taxon>
        <taxon>Dinophyceae</taxon>
        <taxon>Suessiales</taxon>
        <taxon>Symbiodiniaceae</taxon>
        <taxon>Symbiodinium</taxon>
    </lineage>
</organism>
<comment type="catalytic activity">
    <reaction evidence="1 11">
        <text>(2R)-2-phosphoglycerate = (2R)-3-phosphoglycerate</text>
        <dbReference type="Rhea" id="RHEA:15901"/>
        <dbReference type="ChEBI" id="CHEBI:58272"/>
        <dbReference type="ChEBI" id="CHEBI:58289"/>
        <dbReference type="EC" id="5.4.2.11"/>
    </reaction>
</comment>
<dbReference type="InterPro" id="IPR001680">
    <property type="entry name" value="WD40_rpt"/>
</dbReference>
<dbReference type="PROSITE" id="PS50097">
    <property type="entry name" value="BTB"/>
    <property type="match status" value="1"/>
</dbReference>
<accession>A0A1Q9DTF0</accession>
<dbReference type="InterPro" id="IPR013078">
    <property type="entry name" value="His_Pase_superF_clade-1"/>
</dbReference>
<evidence type="ECO:0000256" key="1">
    <source>
        <dbReference type="ARBA" id="ARBA00000380"/>
    </source>
</evidence>
<feature type="active site" description="Tele-phosphohistidine intermediate" evidence="7">
    <location>
        <position position="1548"/>
    </location>
</feature>
<dbReference type="Gene3D" id="2.130.10.10">
    <property type="entry name" value="YVTN repeat-like/Quinoprotein amine dehydrogenase"/>
    <property type="match status" value="2"/>
</dbReference>
<dbReference type="Pfam" id="PF00400">
    <property type="entry name" value="WD40"/>
    <property type="match status" value="2"/>
</dbReference>
<dbReference type="Gene3D" id="3.30.710.10">
    <property type="entry name" value="Potassium Channel Kv1.1, Chain A"/>
    <property type="match status" value="1"/>
</dbReference>
<dbReference type="SMART" id="SM00320">
    <property type="entry name" value="WD40"/>
    <property type="match status" value="6"/>
</dbReference>
<feature type="binding site" evidence="8">
    <location>
        <position position="1599"/>
    </location>
    <ligand>
        <name>substrate</name>
    </ligand>
</feature>
<dbReference type="NCBIfam" id="TIGR01258">
    <property type="entry name" value="pgm_1"/>
    <property type="match status" value="1"/>
</dbReference>
<evidence type="ECO:0000256" key="8">
    <source>
        <dbReference type="PIRSR" id="PIRSR613078-2"/>
    </source>
</evidence>
<comment type="similarity">
    <text evidence="2 11">Belongs to the phosphoglycerate mutase family. BPG-dependent PGAM subfamily.</text>
</comment>
<dbReference type="PROSITE" id="PS00678">
    <property type="entry name" value="WD_REPEATS_1"/>
    <property type="match status" value="1"/>
</dbReference>
<dbReference type="CDD" id="cd07067">
    <property type="entry name" value="HP_PGM_like"/>
    <property type="match status" value="1"/>
</dbReference>
<dbReference type="NCBIfam" id="NF010713">
    <property type="entry name" value="PRK14115.1"/>
    <property type="match status" value="1"/>
</dbReference>
<feature type="binding site" evidence="8">
    <location>
        <begin position="1722"/>
        <end position="1723"/>
    </location>
    <ligand>
        <name>substrate</name>
    </ligand>
</feature>
<feature type="binding site" evidence="8">
    <location>
        <begin position="1653"/>
        <end position="1654"/>
    </location>
    <ligand>
        <name>substrate</name>
    </ligand>
</feature>
<dbReference type="EMBL" id="LSRX01000396">
    <property type="protein sequence ID" value="OLP98449.1"/>
    <property type="molecule type" value="Genomic_DNA"/>
</dbReference>
<evidence type="ECO:0000256" key="4">
    <source>
        <dbReference type="ARBA" id="ARBA00022737"/>
    </source>
</evidence>
<evidence type="ECO:0000256" key="12">
    <source>
        <dbReference type="SAM" id="MobiDB-lite"/>
    </source>
</evidence>
<dbReference type="PANTHER" id="PTHR47822">
    <property type="entry name" value="CARBOHYDRATE BINDING DOMAIN CONTAINING PROTEIN"/>
    <property type="match status" value="1"/>
</dbReference>
<dbReference type="CDD" id="cd18186">
    <property type="entry name" value="BTB_POZ_ZBTB_KLHL-like"/>
    <property type="match status" value="1"/>
</dbReference>
<reference evidence="14 15" key="1">
    <citation type="submission" date="2016-02" db="EMBL/GenBank/DDBJ databases">
        <title>Genome analysis of coral dinoflagellate symbionts highlights evolutionary adaptations to a symbiotic lifestyle.</title>
        <authorList>
            <person name="Aranda M."/>
            <person name="Li Y."/>
            <person name="Liew Y.J."/>
            <person name="Baumgarten S."/>
            <person name="Simakov O."/>
            <person name="Wilson M."/>
            <person name="Piel J."/>
            <person name="Ashoor H."/>
            <person name="Bougouffa S."/>
            <person name="Bajic V.B."/>
            <person name="Ryu T."/>
            <person name="Ravasi T."/>
            <person name="Bayer T."/>
            <person name="Micklem G."/>
            <person name="Kim H."/>
            <person name="Bhak J."/>
            <person name="Lajeunesse T.C."/>
            <person name="Voolstra C.R."/>
        </authorList>
    </citation>
    <scope>NUCLEOTIDE SEQUENCE [LARGE SCALE GENOMIC DNA]</scope>
    <source>
        <strain evidence="14 15">CCMP2467</strain>
    </source>
</reference>
<dbReference type="PROSITE" id="PS00175">
    <property type="entry name" value="PG_MUTASE"/>
    <property type="match status" value="1"/>
</dbReference>
<protein>
    <recommendedName>
        <fullName evidence="11">Phosphoglycerate mutase</fullName>
        <ecNumber evidence="11">5.4.2.11</ecNumber>
    </recommendedName>
</protein>
<keyword evidence="6 11" id="KW-0413">Isomerase</keyword>
<feature type="active site" description="Proton donor/acceptor" evidence="7">
    <location>
        <position position="1626"/>
    </location>
</feature>
<dbReference type="HAMAP" id="MF_01039">
    <property type="entry name" value="PGAM_GpmA"/>
    <property type="match status" value="1"/>
</dbReference>
<evidence type="ECO:0000256" key="10">
    <source>
        <dbReference type="PROSITE-ProRule" id="PRU00221"/>
    </source>
</evidence>
<dbReference type="InterPro" id="IPR000210">
    <property type="entry name" value="BTB/POZ_dom"/>
</dbReference>
<evidence type="ECO:0000313" key="15">
    <source>
        <dbReference type="Proteomes" id="UP000186817"/>
    </source>
</evidence>
<dbReference type="Pfam" id="PF00651">
    <property type="entry name" value="BTB"/>
    <property type="match status" value="1"/>
</dbReference>
<feature type="binding site" evidence="8">
    <location>
        <position position="1637"/>
    </location>
    <ligand>
        <name>substrate</name>
    </ligand>
</feature>
<feature type="binding site" evidence="8">
    <location>
        <begin position="1560"/>
        <end position="1561"/>
    </location>
    <ligand>
        <name>substrate</name>
    </ligand>
</feature>
<sequence length="1796" mass="194453">MPIPFAECDVKQRWPDVNLVVADAYDVRAQHVKGLTTNLWHSREDGDFVFTVAGGTIRAHSCILSAASPVFKAMLASGMTEGLSSSVLLDAEPSELLAMLRFIYTGELDATAQQLPGVLALAHRYEVLNMIPPLCEAMIDSLNIDTAAPYIRVLRLLEGCPGVFQRQPSESRKCKALESYDSPGHGLRTEMQAWMALPATGSLPSIPPAVRITGPVLSQSPGLEEASSVKDGALSNGGPTSPSGDDCRVEAASPILCLAEEYPVDAAYDDTCSMRIAESPELLMVAVEVAKAMVPAPTTEQLVDNVLRKARASRGAPVREQDQASRPQPARGSNSTTRPTDGRVTELVSRVLDSAARFVRGTGLLRGRRKSRDSEPPQEPGRTQAPPPGHGAGTGGARSDAPDLHPPDGGKNAEDIFWSGEKVPNTRDHNEPDEPSLLSSPWELSATGARSEGSGIGGLSPVPWQGEPSRDQERATEVASSSQPPRPAENPQAGEPAAKVRKLAEVVKPVSIATPLRNSILPDGSDWSGVTVVFASDLGSVAQAAVEKQILEAGGKVGAAISQRTSLVVLGGNLADGRPPMESAKYQRFLDLQSKGKVQAKVLSEAAFLSLLPTQPPPTPATPALPQTSRPPGEKPELPQSAKQLEGSKRSPARNWVDIFSPKKLEDLLGNQAPIRKLADWLQDWEDVVLRGKSKKPAFRHGSVPDNLNVPVSDEPLRRQVLEFNASDSRGQKVIQVVGKGKGTKRLLAGSDAACGCAGGGDKGGIAALIKMIKRRWVSRSLFLALFLWASFQRPPKNGIAQRCAQIARQQGLQVDVPAVEAIVESSGNDVRVVSGSGLAWCSSPDRLRSSGPVVRGPVVLWSSGPVVLWGPLVRTVDSSAFRNHVSEAADVVGGPCQDHELRVKWLREQLLLKRGRGGEGKGDAERGSLWTTRSLACLVPGLGGEQVSSEVLNRCAYSADLMTIGVSLGVEVTFARDVMSQRMVVEQAREDQAVACAYPTFAYPSFPSIMGKMSSQSKSRRLISELQAPSVCGHPVKRKTVHATRGKAQSCQRDSRCQYGETCKRMLPKTSQKFALGDGKREIFCVRFAPDDLYLAACGNGFIHVYNTSTSQLAFKLLGGRSEDTGLPVTQVRWRPECFGSTKSILVSVGADGKITHWHAFSGKQMHEIVEPENQLFCLDFLYDGTQFATAGKQRHVRIYDESTKKLVQLMRGGNDSETSGPSNRVFSLKYHPLTRHEIVSGGWDSSVQIWDVRQGRAVRAIAGPHICGEALDISQDGRTMLTGSWRIHDQLQLWDLRMERLLATWPPSKSTPCMIYAAQFSKDESSGMVAAGGSGDHEVKVFQRMGSEAASAEAEPFGKISSFTQACYSVDFANAGDMLAAAGGDGVIQVINIHTQSSHARRRSALQKSFFRAIGSAAAESRASERGDGLRHLTELRQPLGCQDLFKQVDAKVELLPVKAALTRELNSGRHAVRIVAVEYPAMSCAKAGQVPMLPKERRRRGVSLVSTLGAAAVTVFVGLCCSSLTDVDISELESYGEHTLVLLRHGESEWNLQNRFTGWVDVDVSAKGAEEASNAGKLLHAANVSVDVAFTSYQKRAIKTLNLALEEMDCLWIPVVKTWKLNERMYGDLQGLNKAETAKKFGEEQVTQWRRSFSEPPPPIKDDSPYHPKLDPKYRDIPKKNLPLAESLALTIQRVLPFWRQSIAPQLHKGKKVLIAAHGNSLRALVKYLDNVPEDKVVGLNIPTGVPLVYRLNRQLKPVELPGHAEGLSGVYLGDPDWVSSKINGVQNQAKGR</sequence>
<dbReference type="InterPro" id="IPR019775">
    <property type="entry name" value="WD40_repeat_CS"/>
</dbReference>
<proteinExistence type="inferred from homology"/>
<dbReference type="SMART" id="SM00855">
    <property type="entry name" value="PGAM"/>
    <property type="match status" value="1"/>
</dbReference>
<feature type="repeat" description="WD" evidence="10">
    <location>
        <begin position="1220"/>
        <end position="1262"/>
    </location>
</feature>
<dbReference type="SUPFAM" id="SSF50978">
    <property type="entry name" value="WD40 repeat-like"/>
    <property type="match status" value="1"/>
</dbReference>
<feature type="compositionally biased region" description="Basic and acidic residues" evidence="12">
    <location>
        <begin position="400"/>
        <end position="414"/>
    </location>
</feature>
<evidence type="ECO:0000256" key="5">
    <source>
        <dbReference type="ARBA" id="ARBA00023152"/>
    </source>
</evidence>
<feature type="region of interest" description="Disordered" evidence="12">
    <location>
        <begin position="422"/>
        <end position="441"/>
    </location>
</feature>
<feature type="domain" description="BTB" evidence="13">
    <location>
        <begin position="46"/>
        <end position="112"/>
    </location>
</feature>
<evidence type="ECO:0000259" key="13">
    <source>
        <dbReference type="PROSITE" id="PS50097"/>
    </source>
</evidence>
<gene>
    <name evidence="14" type="primary">gpmA</name>
    <name evidence="14" type="ORF">AK812_SmicGene19089</name>
</gene>
<dbReference type="InterPro" id="IPR005952">
    <property type="entry name" value="Phosphogly_mut1"/>
</dbReference>
<dbReference type="InterPro" id="IPR036420">
    <property type="entry name" value="BRCT_dom_sf"/>
</dbReference>
<feature type="binding site" evidence="8">
    <location>
        <begin position="1626"/>
        <end position="1629"/>
    </location>
    <ligand>
        <name>substrate</name>
    </ligand>
</feature>
<name>A0A1Q9DTF0_SYMMI</name>
<dbReference type="InterPro" id="IPR001345">
    <property type="entry name" value="PG/BPGM_mutase_AS"/>
</dbReference>
<dbReference type="Gene3D" id="3.40.50.10190">
    <property type="entry name" value="BRCT domain"/>
    <property type="match status" value="1"/>
</dbReference>
<dbReference type="FunFam" id="3.40.50.1240:FF:000003">
    <property type="entry name" value="2,3-bisphosphoglycerate-dependent phosphoglycerate mutase"/>
    <property type="match status" value="1"/>
</dbReference>
<feature type="region of interest" description="Disordered" evidence="12">
    <location>
        <begin position="613"/>
        <end position="653"/>
    </location>
</feature>
<dbReference type="InterPro" id="IPR036322">
    <property type="entry name" value="WD40_repeat_dom_sf"/>
</dbReference>
<evidence type="ECO:0000256" key="7">
    <source>
        <dbReference type="PIRSR" id="PIRSR613078-1"/>
    </source>
</evidence>
<dbReference type="PROSITE" id="PS50082">
    <property type="entry name" value="WD_REPEATS_2"/>
    <property type="match status" value="1"/>
</dbReference>
<dbReference type="OrthoDB" id="446168at2759"/>
<dbReference type="SUPFAM" id="SSF54695">
    <property type="entry name" value="POZ domain"/>
    <property type="match status" value="1"/>
</dbReference>
<comment type="caution">
    <text evidence="14">The sequence shown here is derived from an EMBL/GenBank/DDBJ whole genome shotgun (WGS) entry which is preliminary data.</text>
</comment>
<feature type="region of interest" description="Disordered" evidence="12">
    <location>
        <begin position="446"/>
        <end position="497"/>
    </location>
</feature>
<feature type="region of interest" description="Disordered" evidence="12">
    <location>
        <begin position="311"/>
        <end position="345"/>
    </location>
</feature>
<evidence type="ECO:0000256" key="2">
    <source>
        <dbReference type="ARBA" id="ARBA00006717"/>
    </source>
</evidence>
<evidence type="ECO:0000256" key="6">
    <source>
        <dbReference type="ARBA" id="ARBA00023235"/>
    </source>
</evidence>
<dbReference type="GO" id="GO:0004619">
    <property type="term" value="F:phosphoglycerate mutase activity"/>
    <property type="evidence" value="ECO:0007669"/>
    <property type="project" value="UniProtKB-EC"/>
</dbReference>
<feature type="compositionally biased region" description="Pro residues" evidence="12">
    <location>
        <begin position="614"/>
        <end position="623"/>
    </location>
</feature>
<keyword evidence="5 11" id="KW-0324">Glycolysis</keyword>